<comment type="pathway">
    <text evidence="3 15">Cofactor biosynthesis; FMN biosynthesis; FMN from riboflavin (ATP route): step 1/1.</text>
</comment>
<dbReference type="eggNOG" id="COG0196">
    <property type="taxonomic scope" value="Bacteria"/>
</dbReference>
<keyword evidence="7 15" id="KW-0548">Nucleotidyltransferase</keyword>
<dbReference type="EC" id="2.7.1.26" evidence="15"/>
<dbReference type="HOGENOM" id="CLU_048437_0_1_4"/>
<evidence type="ECO:0000256" key="9">
    <source>
        <dbReference type="ARBA" id="ARBA00022777"/>
    </source>
</evidence>
<keyword evidence="12" id="KW-0511">Multifunctional enzyme</keyword>
<evidence type="ECO:0000313" key="18">
    <source>
        <dbReference type="EMBL" id="CAL93823.1"/>
    </source>
</evidence>
<evidence type="ECO:0000256" key="16">
    <source>
        <dbReference type="SAM" id="MobiDB-lite"/>
    </source>
</evidence>
<keyword evidence="19" id="KW-1185">Reference proteome</keyword>
<dbReference type="SMART" id="SM00904">
    <property type="entry name" value="Flavokinase"/>
    <property type="match status" value="1"/>
</dbReference>
<dbReference type="InterPro" id="IPR023468">
    <property type="entry name" value="Riboflavin_kinase"/>
</dbReference>
<dbReference type="InterPro" id="IPR015864">
    <property type="entry name" value="FAD_synthase"/>
</dbReference>
<dbReference type="STRING" id="62928.azo1206"/>
<dbReference type="Pfam" id="PF06574">
    <property type="entry name" value="FAD_syn"/>
    <property type="match status" value="1"/>
</dbReference>
<dbReference type="UniPathway" id="UPA00277">
    <property type="reaction ID" value="UER00407"/>
</dbReference>
<keyword evidence="8 15" id="KW-0547">Nucleotide-binding</keyword>
<evidence type="ECO:0000256" key="3">
    <source>
        <dbReference type="ARBA" id="ARBA00005201"/>
    </source>
</evidence>
<dbReference type="Proteomes" id="UP000002588">
    <property type="component" value="Chromosome"/>
</dbReference>
<evidence type="ECO:0000256" key="12">
    <source>
        <dbReference type="ARBA" id="ARBA00023268"/>
    </source>
</evidence>
<dbReference type="NCBIfam" id="NF004160">
    <property type="entry name" value="PRK05627.1-3"/>
    <property type="match status" value="1"/>
</dbReference>
<dbReference type="Gene3D" id="3.40.50.620">
    <property type="entry name" value="HUPs"/>
    <property type="match status" value="1"/>
</dbReference>
<proteinExistence type="inferred from homology"/>
<keyword evidence="5 15" id="KW-0288">FMN</keyword>
<dbReference type="Gene3D" id="2.40.30.30">
    <property type="entry name" value="Riboflavin kinase-like"/>
    <property type="match status" value="1"/>
</dbReference>
<protein>
    <recommendedName>
        <fullName evidence="15">Riboflavin biosynthesis protein</fullName>
    </recommendedName>
    <domain>
        <recommendedName>
            <fullName evidence="15">Riboflavin kinase</fullName>
            <ecNumber evidence="15">2.7.1.26</ecNumber>
        </recommendedName>
        <alternativeName>
            <fullName evidence="15">Flavokinase</fullName>
        </alternativeName>
    </domain>
    <domain>
        <recommendedName>
            <fullName evidence="15">FMN adenylyltransferase</fullName>
            <ecNumber evidence="15">2.7.7.2</ecNumber>
        </recommendedName>
        <alternativeName>
            <fullName evidence="15">FAD pyrophosphorylase</fullName>
        </alternativeName>
        <alternativeName>
            <fullName evidence="15">FAD synthase</fullName>
        </alternativeName>
    </domain>
</protein>
<dbReference type="UniPathway" id="UPA00276">
    <property type="reaction ID" value="UER00406"/>
</dbReference>
<dbReference type="PANTHER" id="PTHR22749">
    <property type="entry name" value="RIBOFLAVIN KINASE/FMN ADENYLYLTRANSFERASE"/>
    <property type="match status" value="1"/>
</dbReference>
<dbReference type="SUPFAM" id="SSF52374">
    <property type="entry name" value="Nucleotidylyl transferase"/>
    <property type="match status" value="1"/>
</dbReference>
<dbReference type="InterPro" id="IPR014729">
    <property type="entry name" value="Rossmann-like_a/b/a_fold"/>
</dbReference>
<comment type="pathway">
    <text evidence="2 15">Cofactor biosynthesis; FAD biosynthesis; FAD from FMN: step 1/1.</text>
</comment>
<evidence type="ECO:0000256" key="13">
    <source>
        <dbReference type="ARBA" id="ARBA00047880"/>
    </source>
</evidence>
<dbReference type="GO" id="GO:0005524">
    <property type="term" value="F:ATP binding"/>
    <property type="evidence" value="ECO:0007669"/>
    <property type="project" value="UniProtKB-UniRule"/>
</dbReference>
<evidence type="ECO:0000256" key="15">
    <source>
        <dbReference type="PIRNR" id="PIRNR004491"/>
    </source>
</evidence>
<dbReference type="RefSeq" id="WP_011764939.1">
    <property type="nucleotide sequence ID" value="NC_008702.1"/>
</dbReference>
<gene>
    <name evidence="18" type="primary">ribF</name>
    <name evidence="18" type="ordered locus">azo1206</name>
</gene>
<dbReference type="AlphaFoldDB" id="A1K4R8"/>
<keyword evidence="11 15" id="KW-0067">ATP-binding</keyword>
<keyword evidence="9 15" id="KW-0418">Kinase</keyword>
<evidence type="ECO:0000256" key="14">
    <source>
        <dbReference type="ARBA" id="ARBA00049494"/>
    </source>
</evidence>
<dbReference type="PIRSF" id="PIRSF004491">
    <property type="entry name" value="FAD_Synth"/>
    <property type="match status" value="1"/>
</dbReference>
<feature type="region of interest" description="Disordered" evidence="16">
    <location>
        <begin position="309"/>
        <end position="332"/>
    </location>
</feature>
<evidence type="ECO:0000256" key="1">
    <source>
        <dbReference type="ARBA" id="ARBA00002121"/>
    </source>
</evidence>
<dbReference type="NCBIfam" id="NF004159">
    <property type="entry name" value="PRK05627.1-2"/>
    <property type="match status" value="1"/>
</dbReference>
<keyword evidence="4 15" id="KW-0285">Flavoprotein</keyword>
<dbReference type="GO" id="GO:0003919">
    <property type="term" value="F:FMN adenylyltransferase activity"/>
    <property type="evidence" value="ECO:0007669"/>
    <property type="project" value="UniProtKB-UniRule"/>
</dbReference>
<accession>A1K4R8</accession>
<keyword evidence="6 15" id="KW-0808">Transferase</keyword>
<dbReference type="NCBIfam" id="NF004163">
    <property type="entry name" value="PRK05627.1-6"/>
    <property type="match status" value="1"/>
</dbReference>
<dbReference type="InterPro" id="IPR023465">
    <property type="entry name" value="Riboflavin_kinase_dom_sf"/>
</dbReference>
<evidence type="ECO:0000256" key="11">
    <source>
        <dbReference type="ARBA" id="ARBA00022840"/>
    </source>
</evidence>
<dbReference type="InterPro" id="IPR002606">
    <property type="entry name" value="Riboflavin_kinase_bac"/>
</dbReference>
<dbReference type="CDD" id="cd02064">
    <property type="entry name" value="FAD_synthetase_N"/>
    <property type="match status" value="1"/>
</dbReference>
<sequence>MQVSRGIPDHAARQPSVLTIGNFDGVHRGHQALLKLLTDKARALGLPAVVLTFEPHPREYFAPDAAPARLASLREKLLLLAAAGVDRVHVCRFDARLAQLSPTAFIDDLLVRGLGVRHLYIGDDFRFGARRAGDFAMLQQAGAAHGFAVESMATLDVEGERVSSSAVRAALADGDMAHAERLLGRPYSIAGRVIHGDKIGRRIGYPTANVQMKHRKPPFTGVYAVRVEGLTDGLVDGVASMGIRPTINSAGSLRLEVNLFDWNSDCYGAHLRVHFLHRLRGEARFDSLDALTAQIGRDADDARAWLAAHPTAGPRLPRPQDHSTITLPRPRG</sequence>
<organism evidence="18 19">
    <name type="scientific">Azoarcus sp. (strain BH72)</name>
    <dbReference type="NCBI Taxonomy" id="418699"/>
    <lineage>
        <taxon>Bacteria</taxon>
        <taxon>Pseudomonadati</taxon>
        <taxon>Pseudomonadota</taxon>
        <taxon>Betaproteobacteria</taxon>
        <taxon>Rhodocyclales</taxon>
        <taxon>Zoogloeaceae</taxon>
        <taxon>Azoarcus</taxon>
    </lineage>
</organism>
<feature type="domain" description="Riboflavin kinase" evidence="17">
    <location>
        <begin position="182"/>
        <end position="307"/>
    </location>
</feature>
<dbReference type="EC" id="2.7.7.2" evidence="15"/>
<dbReference type="GO" id="GO:0006747">
    <property type="term" value="P:FAD biosynthetic process"/>
    <property type="evidence" value="ECO:0007669"/>
    <property type="project" value="UniProtKB-UniRule"/>
</dbReference>
<comment type="function">
    <text evidence="1">Catalyzes the phosphorylation of riboflavin to FMN followed by the adenylation of FMN to FAD.</text>
</comment>
<dbReference type="KEGG" id="azo:azo1206"/>
<evidence type="ECO:0000256" key="4">
    <source>
        <dbReference type="ARBA" id="ARBA00022630"/>
    </source>
</evidence>
<dbReference type="InterPro" id="IPR015865">
    <property type="entry name" value="Riboflavin_kinase_bac/euk"/>
</dbReference>
<dbReference type="PANTHER" id="PTHR22749:SF6">
    <property type="entry name" value="RIBOFLAVIN KINASE"/>
    <property type="match status" value="1"/>
</dbReference>
<dbReference type="EMBL" id="AM406670">
    <property type="protein sequence ID" value="CAL93823.1"/>
    <property type="molecule type" value="Genomic_DNA"/>
</dbReference>
<name>A1K4R8_AZOSB</name>
<evidence type="ECO:0000313" key="19">
    <source>
        <dbReference type="Proteomes" id="UP000002588"/>
    </source>
</evidence>
<evidence type="ECO:0000256" key="7">
    <source>
        <dbReference type="ARBA" id="ARBA00022695"/>
    </source>
</evidence>
<dbReference type="GO" id="GO:0008531">
    <property type="term" value="F:riboflavin kinase activity"/>
    <property type="evidence" value="ECO:0007669"/>
    <property type="project" value="UniProtKB-UniRule"/>
</dbReference>
<evidence type="ECO:0000256" key="6">
    <source>
        <dbReference type="ARBA" id="ARBA00022679"/>
    </source>
</evidence>
<comment type="similarity">
    <text evidence="15">Belongs to the ribF family.</text>
</comment>
<comment type="catalytic activity">
    <reaction evidence="14 15">
        <text>FMN + ATP + H(+) = FAD + diphosphate</text>
        <dbReference type="Rhea" id="RHEA:17237"/>
        <dbReference type="ChEBI" id="CHEBI:15378"/>
        <dbReference type="ChEBI" id="CHEBI:30616"/>
        <dbReference type="ChEBI" id="CHEBI:33019"/>
        <dbReference type="ChEBI" id="CHEBI:57692"/>
        <dbReference type="ChEBI" id="CHEBI:58210"/>
        <dbReference type="EC" id="2.7.7.2"/>
    </reaction>
</comment>
<evidence type="ECO:0000256" key="5">
    <source>
        <dbReference type="ARBA" id="ARBA00022643"/>
    </source>
</evidence>
<reference evidence="18 19" key="1">
    <citation type="journal article" date="2006" name="Nat. Biotechnol.">
        <title>Complete genome of the mutualistic, N2-fixing grass endophyte Azoarcus sp. strain BH72.</title>
        <authorList>
            <person name="Krause A."/>
            <person name="Ramakumar A."/>
            <person name="Bartels D."/>
            <person name="Battistoni F."/>
            <person name="Bekel T."/>
            <person name="Boch J."/>
            <person name="Boehm M."/>
            <person name="Friedrich F."/>
            <person name="Hurek T."/>
            <person name="Krause L."/>
            <person name="Linke B."/>
            <person name="McHardy A.C."/>
            <person name="Sarkar A."/>
            <person name="Schneiker S."/>
            <person name="Syed A.A."/>
            <person name="Thauer R."/>
            <person name="Vorhoelter F.-J."/>
            <person name="Weidner S."/>
            <person name="Puehler A."/>
            <person name="Reinhold-Hurek B."/>
            <person name="Kaiser O."/>
            <person name="Goesmann A."/>
        </authorList>
    </citation>
    <scope>NUCLEOTIDE SEQUENCE [LARGE SCALE GENOMIC DNA]</scope>
    <source>
        <strain evidence="18 19">BH72</strain>
    </source>
</reference>
<dbReference type="FunFam" id="3.40.50.620:FF:000021">
    <property type="entry name" value="Riboflavin biosynthesis protein"/>
    <property type="match status" value="1"/>
</dbReference>
<evidence type="ECO:0000256" key="8">
    <source>
        <dbReference type="ARBA" id="ARBA00022741"/>
    </source>
</evidence>
<dbReference type="OrthoDB" id="9803667at2"/>
<evidence type="ECO:0000259" key="17">
    <source>
        <dbReference type="SMART" id="SM00904"/>
    </source>
</evidence>
<dbReference type="GO" id="GO:0009398">
    <property type="term" value="P:FMN biosynthetic process"/>
    <property type="evidence" value="ECO:0007669"/>
    <property type="project" value="UniProtKB-UniRule"/>
</dbReference>
<dbReference type="KEGG" id="aoa:dqs_1321"/>
<keyword evidence="10 15" id="KW-0274">FAD</keyword>
<dbReference type="Pfam" id="PF01687">
    <property type="entry name" value="Flavokinase"/>
    <property type="match status" value="1"/>
</dbReference>
<dbReference type="GO" id="GO:0009231">
    <property type="term" value="P:riboflavin biosynthetic process"/>
    <property type="evidence" value="ECO:0007669"/>
    <property type="project" value="InterPro"/>
</dbReference>
<comment type="catalytic activity">
    <reaction evidence="13 15">
        <text>riboflavin + ATP = FMN + ADP + H(+)</text>
        <dbReference type="Rhea" id="RHEA:14357"/>
        <dbReference type="ChEBI" id="CHEBI:15378"/>
        <dbReference type="ChEBI" id="CHEBI:30616"/>
        <dbReference type="ChEBI" id="CHEBI:57986"/>
        <dbReference type="ChEBI" id="CHEBI:58210"/>
        <dbReference type="ChEBI" id="CHEBI:456216"/>
        <dbReference type="EC" id="2.7.1.26"/>
    </reaction>
</comment>
<evidence type="ECO:0000256" key="10">
    <source>
        <dbReference type="ARBA" id="ARBA00022827"/>
    </source>
</evidence>
<evidence type="ECO:0000256" key="2">
    <source>
        <dbReference type="ARBA" id="ARBA00004726"/>
    </source>
</evidence>
<dbReference type="SUPFAM" id="SSF82114">
    <property type="entry name" value="Riboflavin kinase-like"/>
    <property type="match status" value="1"/>
</dbReference>
<dbReference type="NCBIfam" id="TIGR00083">
    <property type="entry name" value="ribF"/>
    <property type="match status" value="1"/>
</dbReference>